<evidence type="ECO:0000313" key="1">
    <source>
        <dbReference type="EMBL" id="PST83933.1"/>
    </source>
</evidence>
<dbReference type="Proteomes" id="UP000240912">
    <property type="component" value="Unassembled WGS sequence"/>
</dbReference>
<comment type="caution">
    <text evidence="1">The sequence shown here is derived from an EMBL/GenBank/DDBJ whole genome shotgun (WGS) entry which is preliminary data.</text>
</comment>
<name>A0A2T3HNG1_9SPHI</name>
<dbReference type="OrthoDB" id="6091628at2"/>
<dbReference type="AlphaFoldDB" id="A0A2T3HNG1"/>
<dbReference type="RefSeq" id="WP_107213858.1">
    <property type="nucleotide sequence ID" value="NZ_KZ686268.1"/>
</dbReference>
<gene>
    <name evidence="1" type="ORF">C7T94_04100</name>
</gene>
<evidence type="ECO:0000313" key="2">
    <source>
        <dbReference type="Proteomes" id="UP000240912"/>
    </source>
</evidence>
<organism evidence="1 2">
    <name type="scientific">Pedobacter yulinensis</name>
    <dbReference type="NCBI Taxonomy" id="2126353"/>
    <lineage>
        <taxon>Bacteria</taxon>
        <taxon>Pseudomonadati</taxon>
        <taxon>Bacteroidota</taxon>
        <taxon>Sphingobacteriia</taxon>
        <taxon>Sphingobacteriales</taxon>
        <taxon>Sphingobacteriaceae</taxon>
        <taxon>Pedobacter</taxon>
    </lineage>
</organism>
<dbReference type="EMBL" id="PYLS01000004">
    <property type="protein sequence ID" value="PST83933.1"/>
    <property type="molecule type" value="Genomic_DNA"/>
</dbReference>
<keyword evidence="2" id="KW-1185">Reference proteome</keyword>
<proteinExistence type="predicted"/>
<sequence length="1220" mass="129191">MNLPGPSLIVPIDLQALCVGSADVAAQATVLSPEADFSLLPYSNSGSWVNASSYTSSRVMAGSAPFDGAVPAQYGIHLHWALPDGLTQANPPQDQPDAESVFPQVPNRWLLTRIILDSGNPATPVTTTASWVIESDRLMAVQDASLPPAFPQPTVPLDPVPGGQNYNFIGQAFPLASWAESTAQRLSPLTATGYGSTAFAAYYPNSSTVFGFLDNFEGVTYNAASSTVHYQVAGWYSDPTNDPLNGQQTDPAANPYGWTFTAGTNPQSIVCNGIITGITWNPETAYLSTKTNPLTAALGNDSPEAFAALLANINGNKTAYPNAELLLNLLQFNYLSKLGQIPDALQSFEETLHKASFAPFRSGSRWRILSNNPAKKELHKKIAGFREPLQALNQLQQAADEQLLSLNAESAQLFADWYKYLALAYDKPEGIPANLTVNDAQQFVASAATPLAQAVSAYAATYLTPLQTAEAALSASLPGDLRLVQSEPAAHYWQANNPVLILAGADVVPPARYGNDGSGNDDNLLPCRLDSELLTGLALQPGFVTGSSAAALVMAGLPALAAQPADAPVVLLNQLFQEAFLLTPALQNTVAATLGGQGGAGNPATLDFAGTVQALQAGLVQLMAGQPPANATYTGLVPDPSMIFPYAGTPWLPISMQYSVFYQPVQSVDTAGGSPVPYPPAFINEQFAWDNDTIELQYQGTGLQAGATYTGSVTLTPNARQDLAFSIQHYLGNAPHSADSTELQALLTEVQQLPQLAQGMSGFLDSMAMSQQVLQMPVWDPLANSIMQTNFVKPVAQAVNGQNFVAPQPGLQFNPIRSGGLEITQIRLVDAFGQYKDYLNPTVFVGQTLLPPPALTASGVQAFLPPRITQPARLDISWLPADGEDSHSPLIGWVLPNRLDNSVFIYDASGDAIGELMQPPGTNEVIFMPAAGSSNPPGTTFANALTGLNSQLASVMTALYNNGDSSYLSPFLAAVNQALGMILPPKTSDDQASALLIGQPLVLANIAMQLDLLGRPVTDQSWYGFAEAINGGTRTDGGLSTVQFPVQLGDLLQLNDGLVGFWPGNGQTSDLSTFYSPGAQETSGPVVAPVQDTIVITPSPAADPLNFLLLLDPQAPVHATTGILPVKTFSLAQETYSGALAKLKVTFLTAPILSGANDGSVALPIPDETQGTWNWISVQSGAWNPMALEQQTSQQATLNYTPQRILDGWLQLSNFEPEKP</sequence>
<protein>
    <submittedName>
        <fullName evidence="1">Uncharacterized protein</fullName>
    </submittedName>
</protein>
<reference evidence="1 2" key="1">
    <citation type="submission" date="2018-03" db="EMBL/GenBank/DDBJ databases">
        <authorList>
            <person name="Keele B.F."/>
        </authorList>
    </citation>
    <scope>NUCLEOTIDE SEQUENCE [LARGE SCALE GENOMIC DNA]</scope>
    <source>
        <strain evidence="1 2">YL28-9</strain>
    </source>
</reference>
<accession>A0A2T3HNG1</accession>